<sequence length="147" mass="17017">MAVALYTIGFTKKSAQRFFDLLRNSPATRLVDVRLNNVSQLAGFAKRDDLKFFLHELCDMDYAHHVELAPTQHMLDAYKKRDGTWAAYEAEFIALMQQRRIEDTVSTALLHNAVLLCSEDKPHHCHRRLVAEYLAQHWANVEIVHLL</sequence>
<gene>
    <name evidence="1" type="ORF">AO501_00940</name>
</gene>
<comment type="caution">
    <text evidence="1">The sequence shown here is derived from an EMBL/GenBank/DDBJ whole genome shotgun (WGS) entry which is preliminary data.</text>
</comment>
<protein>
    <recommendedName>
        <fullName evidence="3">DUF488 domain-containing protein</fullName>
    </recommendedName>
</protein>
<dbReference type="InterPro" id="IPR007438">
    <property type="entry name" value="DUF488"/>
</dbReference>
<dbReference type="PANTHER" id="PTHR39337">
    <property type="entry name" value="BLR5642 PROTEIN"/>
    <property type="match status" value="1"/>
</dbReference>
<evidence type="ECO:0000313" key="1">
    <source>
        <dbReference type="EMBL" id="KQH76220.1"/>
    </source>
</evidence>
<name>A0A0Q2X4I2_MYCGO</name>
<dbReference type="OrthoDB" id="9789109at2"/>
<dbReference type="EMBL" id="LKTM01000356">
    <property type="protein sequence ID" value="KQH76220.1"/>
    <property type="molecule type" value="Genomic_DNA"/>
</dbReference>
<dbReference type="AlphaFoldDB" id="A0A0Q2X4I2"/>
<dbReference type="PANTHER" id="PTHR39337:SF1">
    <property type="entry name" value="BLR5642 PROTEIN"/>
    <property type="match status" value="1"/>
</dbReference>
<reference evidence="1 2" key="1">
    <citation type="submission" date="2015-10" db="EMBL/GenBank/DDBJ databases">
        <title>Mycobacterium gordonae draft genome assembly.</title>
        <authorList>
            <person name="Ustinova V."/>
            <person name="Smirnova T."/>
            <person name="Blagodatskikh K."/>
            <person name="Varlamov D."/>
            <person name="Larionova E."/>
            <person name="Chernousova L."/>
        </authorList>
    </citation>
    <scope>NUCLEOTIDE SEQUENCE [LARGE SCALE GENOMIC DNA]</scope>
    <source>
        <strain evidence="1 2">CTRI 14-8773</strain>
    </source>
</reference>
<evidence type="ECO:0008006" key="3">
    <source>
        <dbReference type="Google" id="ProtNLM"/>
    </source>
</evidence>
<evidence type="ECO:0000313" key="2">
    <source>
        <dbReference type="Proteomes" id="UP000051677"/>
    </source>
</evidence>
<dbReference type="Proteomes" id="UP000051677">
    <property type="component" value="Unassembled WGS sequence"/>
</dbReference>
<dbReference type="RefSeq" id="WP_055580833.1">
    <property type="nucleotide sequence ID" value="NZ_LKTM01000356.1"/>
</dbReference>
<organism evidence="1 2">
    <name type="scientific">Mycobacterium gordonae</name>
    <dbReference type="NCBI Taxonomy" id="1778"/>
    <lineage>
        <taxon>Bacteria</taxon>
        <taxon>Bacillati</taxon>
        <taxon>Actinomycetota</taxon>
        <taxon>Actinomycetes</taxon>
        <taxon>Mycobacteriales</taxon>
        <taxon>Mycobacteriaceae</taxon>
        <taxon>Mycobacterium</taxon>
    </lineage>
</organism>
<accession>A0A0Q2X4I2</accession>
<dbReference type="Pfam" id="PF04343">
    <property type="entry name" value="DUF488"/>
    <property type="match status" value="1"/>
</dbReference>
<proteinExistence type="predicted"/>